<evidence type="ECO:0000313" key="1">
    <source>
        <dbReference type="Proteomes" id="UP001652660"/>
    </source>
</evidence>
<dbReference type="PANTHER" id="PTHR33116:SF86">
    <property type="entry name" value="REVERSE TRANSCRIPTASE DOMAIN-CONTAINING PROTEIN"/>
    <property type="match status" value="1"/>
</dbReference>
<dbReference type="Proteomes" id="UP001652660">
    <property type="component" value="Chromosome 5c"/>
</dbReference>
<reference evidence="1" key="1">
    <citation type="journal article" date="2025" name="Foods">
        <title>Unveiling the Microbial Signatures of Arabica Coffee Cherries: Insights into Ripeness Specific Diversity, Functional Traits, and Implications for Quality and Safety.</title>
        <authorList>
            <consortium name="RefSeq"/>
            <person name="Tenea G.N."/>
            <person name="Cifuentes V."/>
            <person name="Reyes P."/>
            <person name="Cevallos-Vallejos M."/>
        </authorList>
    </citation>
    <scope>NUCLEOTIDE SEQUENCE [LARGE SCALE GENOMIC DNA]</scope>
</reference>
<gene>
    <name evidence="2" type="primary">LOC113689270</name>
</gene>
<proteinExistence type="predicted"/>
<reference evidence="2" key="2">
    <citation type="submission" date="2025-08" db="UniProtKB">
        <authorList>
            <consortium name="RefSeq"/>
        </authorList>
    </citation>
    <scope>IDENTIFICATION</scope>
    <source>
        <tissue evidence="2">Leaves</tissue>
    </source>
</reference>
<evidence type="ECO:0000313" key="2">
    <source>
        <dbReference type="RefSeq" id="XP_027062866.2"/>
    </source>
</evidence>
<name>A0A6P6SAK5_COFAR</name>
<dbReference type="AlphaFoldDB" id="A0A6P6SAK5"/>
<organism evidence="1 2">
    <name type="scientific">Coffea arabica</name>
    <name type="common">Arabian coffee</name>
    <dbReference type="NCBI Taxonomy" id="13443"/>
    <lineage>
        <taxon>Eukaryota</taxon>
        <taxon>Viridiplantae</taxon>
        <taxon>Streptophyta</taxon>
        <taxon>Embryophyta</taxon>
        <taxon>Tracheophyta</taxon>
        <taxon>Spermatophyta</taxon>
        <taxon>Magnoliopsida</taxon>
        <taxon>eudicotyledons</taxon>
        <taxon>Gunneridae</taxon>
        <taxon>Pentapetalae</taxon>
        <taxon>asterids</taxon>
        <taxon>lamiids</taxon>
        <taxon>Gentianales</taxon>
        <taxon>Rubiaceae</taxon>
        <taxon>Ixoroideae</taxon>
        <taxon>Gardenieae complex</taxon>
        <taxon>Bertiereae - Coffeeae clade</taxon>
        <taxon>Coffeeae</taxon>
        <taxon>Coffea</taxon>
    </lineage>
</organism>
<dbReference type="RefSeq" id="XP_027062866.2">
    <property type="nucleotide sequence ID" value="XM_027207065.2"/>
</dbReference>
<dbReference type="GeneID" id="113689270"/>
<dbReference type="OrthoDB" id="1932527at2759"/>
<accession>A0A6P6SAK5</accession>
<sequence length="646" mass="74212">MMLITGVRISRRDPLISHLFFADDMLVFCKASPDQAEEIMTVLATYEQGSGQVVNYDKSSVFFSKNLPQVVKDEVCRKLGNVQMVNQGKYLGLPMVITRSKEQLFGFIRNNCQRRLGNWKNKMLSNARKEILLKASTMALPTYAMSCCKVPGRLCKDISAMMAGFWWGEDNGRRKMHWCSWTKLTKNKCSGGLGSETCKISIKLCWVDKFGASVREEVGRGVWRKIGDGKSTNIWENRWIPNTKEGKPSTLKSQSCCLQRVEELIANFRWNWHLVFRIFSSKDAEEILKIPISLAGRANCSYWVAGNNGIYSIKSAYNLFSKGEHIQQQDRREQGETSIHGQGEKDWKKMWNLDIKGKLKHFLWKCLNRLLPVNEILYYRTRMGEPICQAWEVWGLAPIQWDGIADRRGNFNKWWSGFIEATSRKEGAQYQALTVNILWQVWKTRNEKIFNNRCRHPFEIVQKAHFKWLEYTEVLHGEKQMSNPETTVGLEEQQNGNADSNMMLVTVDISHPNEGKPLGIGIVAQQGTNVHAAWALTNRSSGDTLLDYATAIKLALVKVRQLPWPEVNLLVSSIQMLRLLRINKTRDIRHFAHLEDIHMLKALFMNCSFSLAGNQCNGLGRKISMYDTTLVQDEEYISPQCRMTQL</sequence>
<keyword evidence="1" id="KW-1185">Reference proteome</keyword>
<dbReference type="PANTHER" id="PTHR33116">
    <property type="entry name" value="REVERSE TRANSCRIPTASE ZINC-BINDING DOMAIN-CONTAINING PROTEIN-RELATED-RELATED"/>
    <property type="match status" value="1"/>
</dbReference>
<protein>
    <submittedName>
        <fullName evidence="2">Uncharacterized protein</fullName>
    </submittedName>
</protein>